<dbReference type="Pfam" id="PF17805">
    <property type="entry name" value="AsnC_trans_reg2"/>
    <property type="match status" value="1"/>
</dbReference>
<dbReference type="EMBL" id="FPLD01000121">
    <property type="protein sequence ID" value="SGZ15397.1"/>
    <property type="molecule type" value="Genomic_DNA"/>
</dbReference>
<sequence length="182" mass="20995">MTNLKLNLRSELCPLTNEQSNELRVILEKGLPISNQPYLSIANQLNHISGTFVSEQQVIQQIKAWENNGLIKRFGIVVKHRQLGYKANAMIVWDISNEEVDSIANKLALRSEISLCYRRPRQQPEWPYNLFCMIHGQTTNQVEMQIASIISELKLGHIDKSVLFSHKAYKQHGARYQRQVNP</sequence>
<evidence type="ECO:0000256" key="2">
    <source>
        <dbReference type="ARBA" id="ARBA00045291"/>
    </source>
</evidence>
<reference evidence="5 7" key="1">
    <citation type="submission" date="2016-11" db="EMBL/GenBank/DDBJ databases">
        <authorList>
            <person name="Jaros S."/>
            <person name="Januszkiewicz K."/>
            <person name="Wedrychowicz H."/>
        </authorList>
    </citation>
    <scope>NUCLEOTIDE SEQUENCE [LARGE SCALE GENOMIC DNA]</scope>
    <source>
        <strain evidence="5">NVI 5450</strain>
    </source>
</reference>
<accession>A0A1L0CGB3</accession>
<dbReference type="Proteomes" id="UP000182660">
    <property type="component" value="Unassembled WGS sequence"/>
</dbReference>
<dbReference type="EMBL" id="FPLJ01000113">
    <property type="protein sequence ID" value="SGZ01693.1"/>
    <property type="molecule type" value="Genomic_DNA"/>
</dbReference>
<evidence type="ECO:0000256" key="1">
    <source>
        <dbReference type="ARBA" id="ARBA00023465"/>
    </source>
</evidence>
<reference evidence="4 6" key="2">
    <citation type="submission" date="2016-11" db="EMBL/GenBank/DDBJ databases">
        <authorList>
            <person name="Klemetsen T."/>
        </authorList>
    </citation>
    <scope>NUCLEOTIDE SEQUENCE [LARGE SCALE GENOMIC DNA]</scope>
    <source>
        <strain evidence="4">MT 2528</strain>
    </source>
</reference>
<comment type="subunit">
    <text evidence="1">Probably forms a complex composed of NirD, NirL, NirG and NirH. All proteins are required for the total conversion of siroheme to didecarboxysiroheme.</text>
</comment>
<dbReference type="RefSeq" id="WP_075473440.1">
    <property type="nucleotide sequence ID" value="NZ_CAWQZC010000009.1"/>
</dbReference>
<dbReference type="Gene3D" id="3.30.70.3460">
    <property type="match status" value="1"/>
</dbReference>
<dbReference type="InterPro" id="IPR050684">
    <property type="entry name" value="HTH-Siroheme_Decarb"/>
</dbReference>
<evidence type="ECO:0000313" key="7">
    <source>
        <dbReference type="Proteomes" id="UP000183794"/>
    </source>
</evidence>
<proteinExistence type="predicted"/>
<protein>
    <submittedName>
        <fullName evidence="4 5">Heme biosynthesis protein</fullName>
    </submittedName>
</protein>
<evidence type="ECO:0000313" key="6">
    <source>
        <dbReference type="Proteomes" id="UP000182660"/>
    </source>
</evidence>
<dbReference type="Proteomes" id="UP000183794">
    <property type="component" value="Unassembled WGS sequence"/>
</dbReference>
<dbReference type="PANTHER" id="PTHR43413">
    <property type="entry name" value="TRANSCRIPTIONAL REGULATOR, ASNC FAMILY"/>
    <property type="match status" value="1"/>
</dbReference>
<dbReference type="AlphaFoldDB" id="A0A1L0CGB3"/>
<keyword evidence="6" id="KW-1185">Reference proteome</keyword>
<dbReference type="GeneID" id="61297898"/>
<evidence type="ECO:0000259" key="3">
    <source>
        <dbReference type="Pfam" id="PF17805"/>
    </source>
</evidence>
<feature type="domain" description="Siroheme decarboxylase AsnC-like ligand binding" evidence="3">
    <location>
        <begin position="82"/>
        <end position="170"/>
    </location>
</feature>
<organism evidence="5 7">
    <name type="scientific">Moritella viscosa</name>
    <dbReference type="NCBI Taxonomy" id="80854"/>
    <lineage>
        <taxon>Bacteria</taxon>
        <taxon>Pseudomonadati</taxon>
        <taxon>Pseudomonadota</taxon>
        <taxon>Gammaproteobacteria</taxon>
        <taxon>Alteromonadales</taxon>
        <taxon>Moritellaceae</taxon>
        <taxon>Moritella</taxon>
    </lineage>
</organism>
<gene>
    <name evidence="4" type="ORF">MT2528_4278</name>
    <name evidence="5" type="ORF">NVI5450_4170</name>
</gene>
<comment type="function">
    <text evidence="2">Involved in heme d1 biosynthesis. Catalyzes the decarboxylation of siroheme into didecarboxysiroheme.</text>
</comment>
<dbReference type="InterPro" id="IPR040523">
    <property type="entry name" value="AsnC_trans_reg2"/>
</dbReference>
<dbReference type="PANTHER" id="PTHR43413:SF1">
    <property type="entry name" value="SIROHEME DECARBOXYLASE NIRL SUBUNIT"/>
    <property type="match status" value="1"/>
</dbReference>
<evidence type="ECO:0000313" key="5">
    <source>
        <dbReference type="EMBL" id="SGZ15397.1"/>
    </source>
</evidence>
<evidence type="ECO:0000313" key="4">
    <source>
        <dbReference type="EMBL" id="SGZ01693.1"/>
    </source>
</evidence>
<name>A0A1L0CGB3_9GAMM</name>
<dbReference type="OrthoDB" id="5568033at2"/>